<keyword evidence="2" id="KW-0408">Iron</keyword>
<dbReference type="PIRSF" id="PIRSF006232">
    <property type="entry name" value="Pirin"/>
    <property type="match status" value="1"/>
</dbReference>
<dbReference type="KEGG" id="amr:AM1_0633"/>
<reference evidence="6 7" key="1">
    <citation type="journal article" date="2008" name="Proc. Natl. Acad. Sci. U.S.A.">
        <title>Niche adaptation and genome expansion in the chlorophyll d-producing cyanobacterium Acaryochloris marina.</title>
        <authorList>
            <person name="Swingley W.D."/>
            <person name="Chen M."/>
            <person name="Cheung P.C."/>
            <person name="Conrad A.L."/>
            <person name="Dejesa L.C."/>
            <person name="Hao J."/>
            <person name="Honchak B.M."/>
            <person name="Karbach L.E."/>
            <person name="Kurdoglu A."/>
            <person name="Lahiri S."/>
            <person name="Mastrian S.D."/>
            <person name="Miyashita H."/>
            <person name="Page L."/>
            <person name="Ramakrishna P."/>
            <person name="Satoh S."/>
            <person name="Sattley W.M."/>
            <person name="Shimada Y."/>
            <person name="Taylor H.L."/>
            <person name="Tomo T."/>
            <person name="Tsuchiya T."/>
            <person name="Wang Z.T."/>
            <person name="Raymond J."/>
            <person name="Mimuro M."/>
            <person name="Blankenship R.E."/>
            <person name="Touchman J.W."/>
        </authorList>
    </citation>
    <scope>NUCLEOTIDE SEQUENCE [LARGE SCALE GENOMIC DNA]</scope>
    <source>
        <strain evidence="7">MBIC 11017</strain>
    </source>
</reference>
<dbReference type="InterPro" id="IPR041602">
    <property type="entry name" value="Quercetinase_C"/>
</dbReference>
<dbReference type="STRING" id="329726.AM1_0633"/>
<evidence type="ECO:0000313" key="6">
    <source>
        <dbReference type="EMBL" id="ABW25682.1"/>
    </source>
</evidence>
<dbReference type="CDD" id="cd02910">
    <property type="entry name" value="cupin_Yhhw_N"/>
    <property type="match status" value="1"/>
</dbReference>
<evidence type="ECO:0000256" key="3">
    <source>
        <dbReference type="RuleBase" id="RU003457"/>
    </source>
</evidence>
<dbReference type="OrthoDB" id="321327at2"/>
<dbReference type="EMBL" id="CP000828">
    <property type="protein sequence ID" value="ABW25682.1"/>
    <property type="molecule type" value="Genomic_DNA"/>
</dbReference>
<organism evidence="6 7">
    <name type="scientific">Acaryochloris marina (strain MBIC 11017)</name>
    <dbReference type="NCBI Taxonomy" id="329726"/>
    <lineage>
        <taxon>Bacteria</taxon>
        <taxon>Bacillati</taxon>
        <taxon>Cyanobacteriota</taxon>
        <taxon>Cyanophyceae</taxon>
        <taxon>Acaryochloridales</taxon>
        <taxon>Acaryochloridaceae</taxon>
        <taxon>Acaryochloris</taxon>
    </lineage>
</organism>
<feature type="binding site" evidence="2">
    <location>
        <position position="101"/>
    </location>
    <ligand>
        <name>Fe cation</name>
        <dbReference type="ChEBI" id="CHEBI:24875"/>
    </ligand>
</feature>
<comment type="similarity">
    <text evidence="1 3">Belongs to the pirin family.</text>
</comment>
<feature type="domain" description="Quercetin 2,3-dioxygenase C-terminal cupin" evidence="5">
    <location>
        <begin position="146"/>
        <end position="233"/>
    </location>
</feature>
<dbReference type="eggNOG" id="COG1741">
    <property type="taxonomic scope" value="Bacteria"/>
</dbReference>
<gene>
    <name evidence="6" type="ordered locus">AM1_0633</name>
</gene>
<evidence type="ECO:0000259" key="4">
    <source>
        <dbReference type="Pfam" id="PF02678"/>
    </source>
</evidence>
<dbReference type="InterPro" id="IPR011051">
    <property type="entry name" value="RmlC_Cupin_sf"/>
</dbReference>
<dbReference type="Proteomes" id="UP000000268">
    <property type="component" value="Chromosome"/>
</dbReference>
<dbReference type="InterPro" id="IPR014710">
    <property type="entry name" value="RmlC-like_jellyroll"/>
</dbReference>
<feature type="binding site" evidence="2">
    <location>
        <position position="57"/>
    </location>
    <ligand>
        <name>Fe cation</name>
        <dbReference type="ChEBI" id="CHEBI:24875"/>
    </ligand>
</feature>
<protein>
    <submittedName>
        <fullName evidence="6">Pirin-like protein</fullName>
    </submittedName>
</protein>
<feature type="domain" description="Pirin N-terminal" evidence="4">
    <location>
        <begin position="9"/>
        <end position="119"/>
    </location>
</feature>
<comment type="cofactor">
    <cofactor evidence="2">
        <name>Fe cation</name>
        <dbReference type="ChEBI" id="CHEBI:24875"/>
    </cofactor>
    <text evidence="2">Binds 1 Fe cation per subunit.</text>
</comment>
<accession>B0CD91</accession>
<dbReference type="PANTHER" id="PTHR43212">
    <property type="entry name" value="QUERCETIN 2,3-DIOXYGENASE"/>
    <property type="match status" value="1"/>
</dbReference>
<keyword evidence="7" id="KW-1185">Reference proteome</keyword>
<dbReference type="Pfam" id="PF02678">
    <property type="entry name" value="Pirin"/>
    <property type="match status" value="1"/>
</dbReference>
<dbReference type="RefSeq" id="WP_012161278.1">
    <property type="nucleotide sequence ID" value="NC_009925.1"/>
</dbReference>
<evidence type="ECO:0000256" key="1">
    <source>
        <dbReference type="ARBA" id="ARBA00008416"/>
    </source>
</evidence>
<evidence type="ECO:0000256" key="2">
    <source>
        <dbReference type="PIRSR" id="PIRSR006232-1"/>
    </source>
</evidence>
<sequence length="235" mass="26159">MIDIRRGRERGTADLDWLKSYHTFSFGQYYDPRHMNFGPLRVINEDVIQPGQGFGTHGHKNMEIITYVLEGALEHRDSLGNGSIIKPGDVQRMTAGTGIQHSEYNPSLSDPVHLLQIWIVPDAEDLEPGYEQVRLSADQPFNHLYLIGAKKSRQGAVTIHQQVDLYAAQLSRQGTVVHPMPVQRKAWLHVAKGAIQLNGKHDLIAGDAAAISNSHEITVHGQSESAEIILFDMVT</sequence>
<dbReference type="Gene3D" id="2.60.120.10">
    <property type="entry name" value="Jelly Rolls"/>
    <property type="match status" value="2"/>
</dbReference>
<dbReference type="AlphaFoldDB" id="B0CD91"/>
<feature type="binding site" evidence="2">
    <location>
        <position position="103"/>
    </location>
    <ligand>
        <name>Fe cation</name>
        <dbReference type="ChEBI" id="CHEBI:24875"/>
    </ligand>
</feature>
<dbReference type="HOGENOM" id="CLU_064194_2_2_3"/>
<keyword evidence="2" id="KW-0479">Metal-binding</keyword>
<dbReference type="InterPro" id="IPR003829">
    <property type="entry name" value="Pirin_N_dom"/>
</dbReference>
<dbReference type="Pfam" id="PF17954">
    <property type="entry name" value="Pirin_C_2"/>
    <property type="match status" value="1"/>
</dbReference>
<dbReference type="PANTHER" id="PTHR43212:SF3">
    <property type="entry name" value="QUERCETIN 2,3-DIOXYGENASE"/>
    <property type="match status" value="1"/>
</dbReference>
<name>B0CD91_ACAM1</name>
<evidence type="ECO:0000259" key="5">
    <source>
        <dbReference type="Pfam" id="PF17954"/>
    </source>
</evidence>
<dbReference type="SUPFAM" id="SSF51182">
    <property type="entry name" value="RmlC-like cupins"/>
    <property type="match status" value="1"/>
</dbReference>
<dbReference type="GO" id="GO:0046872">
    <property type="term" value="F:metal ion binding"/>
    <property type="evidence" value="ECO:0007669"/>
    <property type="project" value="UniProtKB-KW"/>
</dbReference>
<dbReference type="InterPro" id="IPR012093">
    <property type="entry name" value="Pirin"/>
</dbReference>
<proteinExistence type="inferred from homology"/>
<feature type="binding site" evidence="2">
    <location>
        <position position="59"/>
    </location>
    <ligand>
        <name>Fe cation</name>
        <dbReference type="ChEBI" id="CHEBI:24875"/>
    </ligand>
</feature>
<evidence type="ECO:0000313" key="7">
    <source>
        <dbReference type="Proteomes" id="UP000000268"/>
    </source>
</evidence>